<dbReference type="EMBL" id="CACRUT010000020">
    <property type="protein sequence ID" value="VYU50207.1"/>
    <property type="molecule type" value="Genomic_DNA"/>
</dbReference>
<keyword evidence="3 6" id="KW-0812">Transmembrane</keyword>
<dbReference type="Pfam" id="PF04277">
    <property type="entry name" value="OAD_gamma"/>
    <property type="match status" value="1"/>
</dbReference>
<evidence type="ECO:0000256" key="4">
    <source>
        <dbReference type="ARBA" id="ARBA00022989"/>
    </source>
</evidence>
<gene>
    <name evidence="7" type="ORF">PCLFYP37_03144</name>
</gene>
<evidence type="ECO:0000256" key="3">
    <source>
        <dbReference type="ARBA" id="ARBA00022692"/>
    </source>
</evidence>
<dbReference type="GO" id="GO:0036376">
    <property type="term" value="P:sodium ion export across plasma membrane"/>
    <property type="evidence" value="ECO:0007669"/>
    <property type="project" value="InterPro"/>
</dbReference>
<dbReference type="GO" id="GO:0005886">
    <property type="term" value="C:plasma membrane"/>
    <property type="evidence" value="ECO:0007669"/>
    <property type="project" value="UniProtKB-SubCell"/>
</dbReference>
<evidence type="ECO:0000313" key="7">
    <source>
        <dbReference type="EMBL" id="VYU50207.1"/>
    </source>
</evidence>
<sequence>MENIGLALQLMVVGMVTVFIILMIVIQLGKWLIQIVNKVAPEETVAPKRKPAPGTTTAIDAQTLAVIREAVSQITGGKGSVSKVERL</sequence>
<keyword evidence="5 6" id="KW-0472">Membrane</keyword>
<keyword evidence="2" id="KW-1003">Cell membrane</keyword>
<dbReference type="RefSeq" id="WP_021979915.1">
    <property type="nucleotide sequence ID" value="NZ_CACRUT010000020.1"/>
</dbReference>
<keyword evidence="4 6" id="KW-1133">Transmembrane helix</keyword>
<dbReference type="InterPro" id="IPR005899">
    <property type="entry name" value="Na_pump_deCOase"/>
</dbReference>
<dbReference type="GO" id="GO:0015081">
    <property type="term" value="F:sodium ion transmembrane transporter activity"/>
    <property type="evidence" value="ECO:0007669"/>
    <property type="project" value="InterPro"/>
</dbReference>
<evidence type="ECO:0000256" key="6">
    <source>
        <dbReference type="SAM" id="Phobius"/>
    </source>
</evidence>
<organism evidence="7">
    <name type="scientific">Paraprevotella clara</name>
    <dbReference type="NCBI Taxonomy" id="454154"/>
    <lineage>
        <taxon>Bacteria</taxon>
        <taxon>Pseudomonadati</taxon>
        <taxon>Bacteroidota</taxon>
        <taxon>Bacteroidia</taxon>
        <taxon>Bacteroidales</taxon>
        <taxon>Prevotellaceae</taxon>
        <taxon>Paraprevotella</taxon>
    </lineage>
</organism>
<evidence type="ECO:0000256" key="2">
    <source>
        <dbReference type="ARBA" id="ARBA00022475"/>
    </source>
</evidence>
<evidence type="ECO:0000256" key="1">
    <source>
        <dbReference type="ARBA" id="ARBA00004236"/>
    </source>
</evidence>
<feature type="transmembrane region" description="Helical" evidence="6">
    <location>
        <begin position="6"/>
        <end position="28"/>
    </location>
</feature>
<accession>A0A6N3FDD7</accession>
<dbReference type="AlphaFoldDB" id="A0A6N3FDD7"/>
<proteinExistence type="predicted"/>
<comment type="subcellular location">
    <subcellularLocation>
        <location evidence="1">Cell membrane</location>
    </subcellularLocation>
</comment>
<reference evidence="7" key="1">
    <citation type="submission" date="2019-11" db="EMBL/GenBank/DDBJ databases">
        <authorList>
            <person name="Feng L."/>
        </authorList>
    </citation>
    <scope>NUCLEOTIDE SEQUENCE</scope>
    <source>
        <strain evidence="7">PclaraLFYP37</strain>
    </source>
</reference>
<protein>
    <submittedName>
        <fullName evidence="7">Oxaloacetate decarboxylase subunit gamma</fullName>
    </submittedName>
</protein>
<evidence type="ECO:0000256" key="5">
    <source>
        <dbReference type="ARBA" id="ARBA00023136"/>
    </source>
</evidence>
<name>A0A6N3FDD7_9BACT</name>